<accession>N6V7T3</accession>
<evidence type="ECO:0000256" key="6">
    <source>
        <dbReference type="ARBA" id="ARBA00023136"/>
    </source>
</evidence>
<dbReference type="InterPro" id="IPR002191">
    <property type="entry name" value="Bac_export_3"/>
</dbReference>
<keyword evidence="4 7" id="KW-0812">Transmembrane</keyword>
<evidence type="ECO:0000313" key="8">
    <source>
        <dbReference type="EMBL" id="ENN89890.1"/>
    </source>
</evidence>
<comment type="similarity">
    <text evidence="2">Belongs to the FliQ/MopD/SpaQ family.</text>
</comment>
<evidence type="ECO:0000256" key="3">
    <source>
        <dbReference type="ARBA" id="ARBA00022475"/>
    </source>
</evidence>
<evidence type="ECO:0000256" key="4">
    <source>
        <dbReference type="ARBA" id="ARBA00022692"/>
    </source>
</evidence>
<evidence type="ECO:0000256" key="2">
    <source>
        <dbReference type="ARBA" id="ARBA00006156"/>
    </source>
</evidence>
<name>N6V7T3_9HYPH</name>
<comment type="caution">
    <text evidence="8">The sequence shown here is derived from an EMBL/GenBank/DDBJ whole genome shotgun (WGS) entry which is preliminary data.</text>
</comment>
<organism evidence="8 9">
    <name type="scientific">Bartonella bovis m02</name>
    <dbReference type="NCBI Taxonomy" id="1094492"/>
    <lineage>
        <taxon>Bacteria</taxon>
        <taxon>Pseudomonadati</taxon>
        <taxon>Pseudomonadota</taxon>
        <taxon>Alphaproteobacteria</taxon>
        <taxon>Hyphomicrobiales</taxon>
        <taxon>Bartonellaceae</taxon>
        <taxon>Bartonella</taxon>
    </lineage>
</organism>
<keyword evidence="8" id="KW-0966">Cell projection</keyword>
<dbReference type="Proteomes" id="UP000014026">
    <property type="component" value="Unassembled WGS sequence"/>
</dbReference>
<dbReference type="STRING" id="1094492.m02_10660"/>
<evidence type="ECO:0000313" key="9">
    <source>
        <dbReference type="Proteomes" id="UP000014026"/>
    </source>
</evidence>
<dbReference type="GO" id="GO:0009306">
    <property type="term" value="P:protein secretion"/>
    <property type="evidence" value="ECO:0007669"/>
    <property type="project" value="InterPro"/>
</dbReference>
<evidence type="ECO:0000256" key="5">
    <source>
        <dbReference type="ARBA" id="ARBA00022989"/>
    </source>
</evidence>
<protein>
    <submittedName>
        <fullName evidence="8">Flagellar biosynthesis protein FliQ</fullName>
    </submittedName>
</protein>
<proteinExistence type="inferred from homology"/>
<dbReference type="Pfam" id="PF01313">
    <property type="entry name" value="Bac_export_3"/>
    <property type="match status" value="1"/>
</dbReference>
<keyword evidence="8" id="KW-0282">Flagellum</keyword>
<gene>
    <name evidence="8" type="primary">fliQ</name>
    <name evidence="8" type="ORF">m02_10660</name>
</gene>
<comment type="subcellular location">
    <subcellularLocation>
        <location evidence="1">Cell membrane</location>
        <topology evidence="1">Multi-pass membrane protein</topology>
    </subcellularLocation>
</comment>
<dbReference type="GO" id="GO:0005886">
    <property type="term" value="C:plasma membrane"/>
    <property type="evidence" value="ECO:0007669"/>
    <property type="project" value="UniProtKB-SubCell"/>
</dbReference>
<sequence>MNEADAIDMVTAVIWTVLIASGPAVFAAMSIGIIIALFQAVNTSAGNDSDIYSKNHYYFSNFSTDSSIYRGGRFMRSRN</sequence>
<dbReference type="PATRIC" id="fig|1094492.3.peg.1123"/>
<keyword evidence="6 7" id="KW-0472">Membrane</keyword>
<dbReference type="HOGENOM" id="CLU_2598909_0_0_5"/>
<evidence type="ECO:0000256" key="7">
    <source>
        <dbReference type="SAM" id="Phobius"/>
    </source>
</evidence>
<keyword evidence="3" id="KW-1003">Cell membrane</keyword>
<dbReference type="EMBL" id="AGWB01000036">
    <property type="protein sequence ID" value="ENN89890.1"/>
    <property type="molecule type" value="Genomic_DNA"/>
</dbReference>
<keyword evidence="8" id="KW-0969">Cilium</keyword>
<evidence type="ECO:0000256" key="1">
    <source>
        <dbReference type="ARBA" id="ARBA00004651"/>
    </source>
</evidence>
<feature type="transmembrane region" description="Helical" evidence="7">
    <location>
        <begin position="12"/>
        <end position="38"/>
    </location>
</feature>
<keyword evidence="5 7" id="KW-1133">Transmembrane helix</keyword>
<reference evidence="8 9" key="1">
    <citation type="journal article" date="2013" name="PLoS Genet.">
        <title>A gene transfer agent and a dynamic repertoire of secretion systems hold the keys to the explosive radiation of the emerging pathogen Bartonella.</title>
        <authorList>
            <person name="Guy L."/>
            <person name="Nystedt B."/>
            <person name="Toft C."/>
            <person name="Zaremba-Niedzwiedzka K."/>
            <person name="Berglund E.C."/>
            <person name="Granberg F."/>
            <person name="Naslund K."/>
            <person name="Eriksson A.S."/>
            <person name="Andersson S.G."/>
        </authorList>
    </citation>
    <scope>NUCLEOTIDE SEQUENCE [LARGE SCALE GENOMIC DNA]</scope>
    <source>
        <strain evidence="9">m02</strain>
    </source>
</reference>
<dbReference type="AlphaFoldDB" id="N6V7T3"/>